<dbReference type="eggNOG" id="COG4959">
    <property type="taxonomic scope" value="Bacteria"/>
</dbReference>
<accession>A0A086PBP9</accession>
<dbReference type="InterPro" id="IPR019533">
    <property type="entry name" value="Peptidase_S26"/>
</dbReference>
<evidence type="ECO:0000259" key="1">
    <source>
        <dbReference type="Pfam" id="PF10502"/>
    </source>
</evidence>
<dbReference type="SUPFAM" id="SSF51306">
    <property type="entry name" value="LexA/Signal peptidase"/>
    <property type="match status" value="1"/>
</dbReference>
<organism evidence="2 3">
    <name type="scientific">Sphingobium herbicidovorans (strain ATCC 700291 / DSM 11019 / CCUG 56400 / KCTC 2939 / LMG 18315 / NBRC 16415 / MH)</name>
    <name type="common">Sphingomonas herbicidovorans</name>
    <dbReference type="NCBI Taxonomy" id="1219045"/>
    <lineage>
        <taxon>Bacteria</taxon>
        <taxon>Pseudomonadati</taxon>
        <taxon>Pseudomonadota</taxon>
        <taxon>Alphaproteobacteria</taxon>
        <taxon>Sphingomonadales</taxon>
        <taxon>Sphingomonadaceae</taxon>
        <taxon>Sphingobium</taxon>
    </lineage>
</organism>
<gene>
    <name evidence="2" type="ORF">BV98_001348</name>
</gene>
<evidence type="ECO:0000313" key="3">
    <source>
        <dbReference type="Proteomes" id="UP000024284"/>
    </source>
</evidence>
<dbReference type="Pfam" id="PF10502">
    <property type="entry name" value="Peptidase_S26"/>
    <property type="match status" value="1"/>
</dbReference>
<sequence length="178" mass="19568">MAQAASEALPSSWRPRWRLWGALGLSLVALGSHRALSEWRDAHALLINRTDSLPNWAFVIHRATAPLRGDYVFFTPPKTALVRRHFGEQAQPFGKRVYGMPGDIVSHDGATVTINGKPVARMKPATRWGEMLTPGATGPIPQGCYYVGTPHKDGFDSRYAEIGFVCSRQIIGTGFPIL</sequence>
<dbReference type="STRING" id="76947.GCA_002080435_04000"/>
<dbReference type="RefSeq" id="WP_037463983.1">
    <property type="nucleotide sequence ID" value="NZ_BCZD01000038.1"/>
</dbReference>
<dbReference type="OrthoDB" id="7475540at2"/>
<feature type="domain" description="Peptidase S26" evidence="1">
    <location>
        <begin position="50"/>
        <end position="174"/>
    </location>
</feature>
<evidence type="ECO:0000313" key="2">
    <source>
        <dbReference type="EMBL" id="KFG90817.1"/>
    </source>
</evidence>
<dbReference type="AlphaFoldDB" id="A0A086PBP9"/>
<keyword evidence="3" id="KW-1185">Reference proteome</keyword>
<name>A0A086PBP9_SPHHM</name>
<dbReference type="GO" id="GO:0004252">
    <property type="term" value="F:serine-type endopeptidase activity"/>
    <property type="evidence" value="ECO:0007669"/>
    <property type="project" value="InterPro"/>
</dbReference>
<dbReference type="PATRIC" id="fig|1219045.3.peg.1380"/>
<dbReference type="GO" id="GO:0006465">
    <property type="term" value="P:signal peptide processing"/>
    <property type="evidence" value="ECO:0007669"/>
    <property type="project" value="InterPro"/>
</dbReference>
<dbReference type="EMBL" id="JFZA02000010">
    <property type="protein sequence ID" value="KFG90817.1"/>
    <property type="molecule type" value="Genomic_DNA"/>
</dbReference>
<dbReference type="Proteomes" id="UP000024284">
    <property type="component" value="Unassembled WGS sequence"/>
</dbReference>
<reference evidence="2" key="1">
    <citation type="submission" date="2014-08" db="EMBL/GenBank/DDBJ databases">
        <title>Draft genome sequences of Sphingobium herbicidovorans.</title>
        <authorList>
            <person name="Gan H.M."/>
            <person name="Gan H.Y."/>
            <person name="Savka M.A."/>
        </authorList>
    </citation>
    <scope>NUCLEOTIDE SEQUENCE [LARGE SCALE GENOMIC DNA]</scope>
    <source>
        <strain evidence="2">NBRC 16415</strain>
    </source>
</reference>
<comment type="caution">
    <text evidence="2">The sequence shown here is derived from an EMBL/GenBank/DDBJ whole genome shotgun (WGS) entry which is preliminary data.</text>
</comment>
<protein>
    <submittedName>
        <fullName evidence="2">Type VI secretion protein</fullName>
    </submittedName>
</protein>
<dbReference type="InterPro" id="IPR036286">
    <property type="entry name" value="LexA/Signal_pep-like_sf"/>
</dbReference>
<dbReference type="Gene3D" id="2.10.109.10">
    <property type="entry name" value="Umud Fragment, subunit A"/>
    <property type="match status" value="1"/>
</dbReference>
<proteinExistence type="predicted"/>